<dbReference type="PANTHER" id="PTHR33308">
    <property type="entry name" value="PEPTIDOGLYCAN HYDROLASE FLGJ"/>
    <property type="match status" value="1"/>
</dbReference>
<dbReference type="Pfam" id="PF10135">
    <property type="entry name" value="Rod-binding"/>
    <property type="match status" value="1"/>
</dbReference>
<dbReference type="Gene3D" id="2.10.70.40">
    <property type="entry name" value="peptidoglycan hydrolase"/>
    <property type="match status" value="1"/>
</dbReference>
<dbReference type="InterPro" id="IPR019301">
    <property type="entry name" value="Flagellar_prot_FlgJ_N"/>
</dbReference>
<evidence type="ECO:0000256" key="5">
    <source>
        <dbReference type="ARBA" id="ARBA00013433"/>
    </source>
</evidence>
<feature type="domain" description="Mannosyl-glycoprotein endo-beta-N-acetylglucosamidase-like" evidence="12">
    <location>
        <begin position="119"/>
        <end position="289"/>
    </location>
</feature>
<dbReference type="Gene3D" id="1.10.530.10">
    <property type="match status" value="1"/>
</dbReference>
<dbReference type="InterPro" id="IPR051056">
    <property type="entry name" value="Glycosyl_Hydrolase_73"/>
</dbReference>
<comment type="function">
    <text evidence="1">Flagellum-specific muramidase which hydrolyzes the peptidoglycan layer to assemble the rod structure in the periplasmic space.</text>
</comment>
<dbReference type="SMART" id="SM00047">
    <property type="entry name" value="LYZ2"/>
    <property type="match status" value="1"/>
</dbReference>
<evidence type="ECO:0000256" key="8">
    <source>
        <dbReference type="ARBA" id="ARBA00022801"/>
    </source>
</evidence>
<dbReference type="InterPro" id="IPR013377">
    <property type="entry name" value="FlgJ"/>
</dbReference>
<evidence type="ECO:0000313" key="14">
    <source>
        <dbReference type="Proteomes" id="UP000192342"/>
    </source>
</evidence>
<evidence type="ECO:0000256" key="7">
    <source>
        <dbReference type="ARBA" id="ARBA00022795"/>
    </source>
</evidence>
<comment type="subcellular location">
    <subcellularLocation>
        <location evidence="2">Periplasm</location>
    </subcellularLocation>
</comment>
<dbReference type="InterPro" id="IPR002901">
    <property type="entry name" value="MGlyc_endo_b_GlcNAc-like_dom"/>
</dbReference>
<evidence type="ECO:0000256" key="10">
    <source>
        <dbReference type="ARBA" id="ARBA00023316"/>
    </source>
</evidence>
<organism evidence="13 14">
    <name type="scientific">Oceanococcus atlanticus</name>
    <dbReference type="NCBI Taxonomy" id="1317117"/>
    <lineage>
        <taxon>Bacteria</taxon>
        <taxon>Pseudomonadati</taxon>
        <taxon>Pseudomonadota</taxon>
        <taxon>Gammaproteobacteria</taxon>
        <taxon>Chromatiales</taxon>
        <taxon>Oceanococcaceae</taxon>
        <taxon>Oceanococcus</taxon>
    </lineage>
</organism>
<dbReference type="PANTHER" id="PTHR33308:SF9">
    <property type="entry name" value="PEPTIDOGLYCAN HYDROLASE FLGJ"/>
    <property type="match status" value="1"/>
</dbReference>
<evidence type="ECO:0000259" key="12">
    <source>
        <dbReference type="SMART" id="SM00047"/>
    </source>
</evidence>
<dbReference type="STRING" id="1317117.ATO7_02295"/>
<dbReference type="SUPFAM" id="SSF53955">
    <property type="entry name" value="Lysozyme-like"/>
    <property type="match status" value="1"/>
</dbReference>
<keyword evidence="9" id="KW-0326">Glycosidase</keyword>
<evidence type="ECO:0000256" key="4">
    <source>
        <dbReference type="ARBA" id="ARBA00007974"/>
    </source>
</evidence>
<sequence length="291" mass="31021">MSVNAAKLAAAGAQLNAATADQNKPSDAQAAARQFEALFVKQLLSQVKISGGLGGGDNARSDMLDSMWRDQISRQISESGQGLGLSAMIARQLGGGEDGRFAASRPLVDLRASGSSGFGLSAAQNYLSDPPAFSRAEDFVRTVKPHIQQAASQLGVSPQVLLAQAALETGWGQHMPVDDSGRPSYNLFGIKADASWQGAVATGATREFDGQRMVATEDGFRRYDSYAQSVQDYVNFIRSQPRYAQALAHGGNDENFVQGLKSGGYATDPQYVEKIFDVARGETLGKHWNAI</sequence>
<comment type="caution">
    <text evidence="13">The sequence shown here is derived from an EMBL/GenBank/DDBJ whole genome shotgun (WGS) entry which is preliminary data.</text>
</comment>
<evidence type="ECO:0000256" key="11">
    <source>
        <dbReference type="ARBA" id="ARBA00030835"/>
    </source>
</evidence>
<dbReference type="Proteomes" id="UP000192342">
    <property type="component" value="Unassembled WGS sequence"/>
</dbReference>
<dbReference type="GO" id="GO:0016798">
    <property type="term" value="F:hydrolase activity, acting on glycosyl bonds"/>
    <property type="evidence" value="ECO:0007669"/>
    <property type="project" value="UniProtKB-KW"/>
</dbReference>
<evidence type="ECO:0000256" key="6">
    <source>
        <dbReference type="ARBA" id="ARBA00022764"/>
    </source>
</evidence>
<reference evidence="13 14" key="1">
    <citation type="submission" date="2013-04" db="EMBL/GenBank/DDBJ databases">
        <title>Oceanococcus atlanticus 22II-S10r2 Genome Sequencing.</title>
        <authorList>
            <person name="Lai Q."/>
            <person name="Li G."/>
            <person name="Shao Z."/>
        </authorList>
    </citation>
    <scope>NUCLEOTIDE SEQUENCE [LARGE SCALE GENOMIC DNA]</scope>
    <source>
        <strain evidence="13 14">22II-S10r2</strain>
    </source>
</reference>
<dbReference type="RefSeq" id="WP_083559293.1">
    <property type="nucleotide sequence ID" value="NZ_AQQV01000001.1"/>
</dbReference>
<keyword evidence="13" id="KW-0966">Cell projection</keyword>
<dbReference type="NCBIfam" id="TIGR02541">
    <property type="entry name" value="flagell_FlgJ"/>
    <property type="match status" value="1"/>
</dbReference>
<dbReference type="GO" id="GO:0071973">
    <property type="term" value="P:bacterial-type flagellum-dependent cell motility"/>
    <property type="evidence" value="ECO:0007669"/>
    <property type="project" value="TreeGrafter"/>
</dbReference>
<dbReference type="PRINTS" id="PR01002">
    <property type="entry name" value="FLGFLGJ"/>
</dbReference>
<evidence type="ECO:0000256" key="3">
    <source>
        <dbReference type="ARBA" id="ARBA00006880"/>
    </source>
</evidence>
<dbReference type="EMBL" id="AQQV01000001">
    <property type="protein sequence ID" value="ORE88668.1"/>
    <property type="molecule type" value="Genomic_DNA"/>
</dbReference>
<dbReference type="OrthoDB" id="289937at2"/>
<dbReference type="AlphaFoldDB" id="A0A1Y1SGF5"/>
<evidence type="ECO:0000256" key="2">
    <source>
        <dbReference type="ARBA" id="ARBA00004418"/>
    </source>
</evidence>
<accession>A0A1Y1SGF5</accession>
<keyword evidence="10" id="KW-0961">Cell wall biogenesis/degradation</keyword>
<evidence type="ECO:0000313" key="13">
    <source>
        <dbReference type="EMBL" id="ORE88668.1"/>
    </source>
</evidence>
<dbReference type="GO" id="GO:0071555">
    <property type="term" value="P:cell wall organization"/>
    <property type="evidence" value="ECO:0007669"/>
    <property type="project" value="UniProtKB-KW"/>
</dbReference>
<keyword evidence="13" id="KW-0969">Cilium</keyword>
<dbReference type="Pfam" id="PF01832">
    <property type="entry name" value="Glucosaminidase"/>
    <property type="match status" value="1"/>
</dbReference>
<dbReference type="InterPro" id="IPR023346">
    <property type="entry name" value="Lysozyme-like_dom_sf"/>
</dbReference>
<comment type="similarity">
    <text evidence="4">In the C-terminal section; belongs to the glycosyl hydrolase 73 family.</text>
</comment>
<dbReference type="GO" id="GO:0044780">
    <property type="term" value="P:bacterial-type flagellum assembly"/>
    <property type="evidence" value="ECO:0007669"/>
    <property type="project" value="InterPro"/>
</dbReference>
<gene>
    <name evidence="13" type="ORF">ATO7_02295</name>
</gene>
<evidence type="ECO:0000256" key="1">
    <source>
        <dbReference type="ARBA" id="ARBA00002954"/>
    </source>
</evidence>
<keyword evidence="13" id="KW-0282">Flagellum</keyword>
<keyword evidence="7" id="KW-1005">Bacterial flagellum biogenesis</keyword>
<name>A0A1Y1SGF5_9GAMM</name>
<keyword evidence="14" id="KW-1185">Reference proteome</keyword>
<proteinExistence type="inferred from homology"/>
<protein>
    <recommendedName>
        <fullName evidence="5">Peptidoglycan hydrolase FlgJ</fullName>
    </recommendedName>
    <alternativeName>
        <fullName evidence="11">Muramidase FlgJ</fullName>
    </alternativeName>
</protein>
<evidence type="ECO:0000256" key="9">
    <source>
        <dbReference type="ARBA" id="ARBA00023295"/>
    </source>
</evidence>
<comment type="similarity">
    <text evidence="3">In the N-terminal section; belongs to the FlgJ family.</text>
</comment>
<dbReference type="GO" id="GO:0042597">
    <property type="term" value="C:periplasmic space"/>
    <property type="evidence" value="ECO:0007669"/>
    <property type="project" value="UniProtKB-SubCell"/>
</dbReference>
<keyword evidence="8 13" id="KW-0378">Hydrolase</keyword>
<keyword evidence="6" id="KW-0574">Periplasm</keyword>
<dbReference type="GO" id="GO:0004040">
    <property type="term" value="F:amidase activity"/>
    <property type="evidence" value="ECO:0007669"/>
    <property type="project" value="InterPro"/>
</dbReference>